<dbReference type="Pfam" id="PF00175">
    <property type="entry name" value="NAD_binding_1"/>
    <property type="match status" value="1"/>
</dbReference>
<dbReference type="SUPFAM" id="SSF52343">
    <property type="entry name" value="Ferredoxin reductase-like, C-terminal NADP-linked domain"/>
    <property type="match status" value="1"/>
</dbReference>
<dbReference type="GO" id="GO:0010181">
    <property type="term" value="F:FMN binding"/>
    <property type="evidence" value="ECO:0007669"/>
    <property type="project" value="TreeGrafter"/>
</dbReference>
<dbReference type="GO" id="GO:0003958">
    <property type="term" value="F:NADPH-hemoprotein reductase activity"/>
    <property type="evidence" value="ECO:0007669"/>
    <property type="project" value="TreeGrafter"/>
</dbReference>
<keyword evidence="3" id="KW-0274">FAD</keyword>
<evidence type="ECO:0000256" key="1">
    <source>
        <dbReference type="ARBA" id="ARBA00001974"/>
    </source>
</evidence>
<sequence length="108" mass="12062">MASCSTEADFIYEEELQRFLESGALSELSVAFSREGPTKEYVQHKMMDKACYIWSMISQGGYVYVCGDAKGMARDGSMDSTKAKSFVKCRVWASRKSLMGQQKQTSLG</sequence>
<evidence type="ECO:0000313" key="5">
    <source>
        <dbReference type="EMBL" id="KAF3535379.1"/>
    </source>
</evidence>
<evidence type="ECO:0000313" key="6">
    <source>
        <dbReference type="Proteomes" id="UP000712600"/>
    </source>
</evidence>
<name>A0A8S9PYD0_BRACR</name>
<comment type="cofactor">
    <cofactor evidence="1">
        <name>FAD</name>
        <dbReference type="ChEBI" id="CHEBI:57692"/>
    </cofactor>
</comment>
<gene>
    <name evidence="5" type="ORF">F2Q69_00023493</name>
</gene>
<evidence type="ECO:0000256" key="2">
    <source>
        <dbReference type="ARBA" id="ARBA00022630"/>
    </source>
</evidence>
<dbReference type="PRINTS" id="PR00371">
    <property type="entry name" value="FPNCR"/>
</dbReference>
<dbReference type="InterPro" id="IPR001433">
    <property type="entry name" value="OxRdtase_FAD/NAD-bd"/>
</dbReference>
<reference evidence="5" key="1">
    <citation type="submission" date="2019-12" db="EMBL/GenBank/DDBJ databases">
        <title>Genome sequencing and annotation of Brassica cretica.</title>
        <authorList>
            <person name="Studholme D.J."/>
            <person name="Sarris P."/>
        </authorList>
    </citation>
    <scope>NUCLEOTIDE SEQUENCE</scope>
    <source>
        <strain evidence="5">PFS-109/04</strain>
        <tissue evidence="5">Leaf</tissue>
    </source>
</reference>
<dbReference type="InterPro" id="IPR001709">
    <property type="entry name" value="Flavoprot_Pyr_Nucl_cyt_Rdtase"/>
</dbReference>
<proteinExistence type="predicted"/>
<dbReference type="GO" id="GO:0050660">
    <property type="term" value="F:flavin adenine dinucleotide binding"/>
    <property type="evidence" value="ECO:0007669"/>
    <property type="project" value="TreeGrafter"/>
</dbReference>
<comment type="caution">
    <text evidence="5">The sequence shown here is derived from an EMBL/GenBank/DDBJ whole genome shotgun (WGS) entry which is preliminary data.</text>
</comment>
<dbReference type="Gene3D" id="3.40.50.80">
    <property type="entry name" value="Nucleotide-binding domain of ferredoxin-NADP reductase (FNR) module"/>
    <property type="match status" value="1"/>
</dbReference>
<evidence type="ECO:0000259" key="4">
    <source>
        <dbReference type="Pfam" id="PF00175"/>
    </source>
</evidence>
<protein>
    <recommendedName>
        <fullName evidence="4">Oxidoreductase FAD/NAD(P)-binding domain-containing protein</fullName>
    </recommendedName>
</protein>
<dbReference type="GO" id="GO:0005829">
    <property type="term" value="C:cytosol"/>
    <property type="evidence" value="ECO:0007669"/>
    <property type="project" value="TreeGrafter"/>
</dbReference>
<evidence type="ECO:0000256" key="3">
    <source>
        <dbReference type="ARBA" id="ARBA00022827"/>
    </source>
</evidence>
<dbReference type="AlphaFoldDB" id="A0A8S9PYD0"/>
<dbReference type="PANTHER" id="PTHR19384:SF117">
    <property type="entry name" value="NADPH--CYTOCHROME P450 REDUCTASE"/>
    <property type="match status" value="1"/>
</dbReference>
<dbReference type="EMBL" id="QGKX02001290">
    <property type="protein sequence ID" value="KAF3535379.1"/>
    <property type="molecule type" value="Genomic_DNA"/>
</dbReference>
<dbReference type="Proteomes" id="UP000712600">
    <property type="component" value="Unassembled WGS sequence"/>
</dbReference>
<feature type="domain" description="Oxidoreductase FAD/NAD(P)-binding" evidence="4">
    <location>
        <begin position="4"/>
        <end position="75"/>
    </location>
</feature>
<accession>A0A8S9PYD0</accession>
<dbReference type="InterPro" id="IPR039261">
    <property type="entry name" value="FNR_nucleotide-bd"/>
</dbReference>
<organism evidence="5 6">
    <name type="scientific">Brassica cretica</name>
    <name type="common">Mustard</name>
    <dbReference type="NCBI Taxonomy" id="69181"/>
    <lineage>
        <taxon>Eukaryota</taxon>
        <taxon>Viridiplantae</taxon>
        <taxon>Streptophyta</taxon>
        <taxon>Embryophyta</taxon>
        <taxon>Tracheophyta</taxon>
        <taxon>Spermatophyta</taxon>
        <taxon>Magnoliopsida</taxon>
        <taxon>eudicotyledons</taxon>
        <taxon>Gunneridae</taxon>
        <taxon>Pentapetalae</taxon>
        <taxon>rosids</taxon>
        <taxon>malvids</taxon>
        <taxon>Brassicales</taxon>
        <taxon>Brassicaceae</taxon>
        <taxon>Brassiceae</taxon>
        <taxon>Brassica</taxon>
    </lineage>
</organism>
<dbReference type="PANTHER" id="PTHR19384">
    <property type="entry name" value="NITRIC OXIDE SYNTHASE-RELATED"/>
    <property type="match status" value="1"/>
</dbReference>
<keyword evidence="2" id="KW-0285">Flavoprotein</keyword>